<keyword evidence="2" id="KW-1185">Reference proteome</keyword>
<sequence length="16" mass="1694">EMGENGTADKKDLSAQ</sequence>
<feature type="non-terminal residue" evidence="1">
    <location>
        <position position="1"/>
    </location>
</feature>
<evidence type="ECO:0000313" key="1">
    <source>
        <dbReference type="EMBL" id="MCI45528.1"/>
    </source>
</evidence>
<dbReference type="EMBL" id="LXQA010345313">
    <property type="protein sequence ID" value="MCI45528.1"/>
    <property type="molecule type" value="Genomic_DNA"/>
</dbReference>
<reference evidence="1 2" key="1">
    <citation type="journal article" date="2018" name="Front. Plant Sci.">
        <title>Red Clover (Trifolium pratense) and Zigzag Clover (T. medium) - A Picture of Genomic Similarities and Differences.</title>
        <authorList>
            <person name="Dluhosova J."/>
            <person name="Istvanek J."/>
            <person name="Nedelnik J."/>
            <person name="Repkova J."/>
        </authorList>
    </citation>
    <scope>NUCLEOTIDE SEQUENCE [LARGE SCALE GENOMIC DNA]</scope>
    <source>
        <strain evidence="2">cv. 10/8</strain>
        <tissue evidence="1">Leaf</tissue>
    </source>
</reference>
<dbReference type="Proteomes" id="UP000265520">
    <property type="component" value="Unassembled WGS sequence"/>
</dbReference>
<evidence type="ECO:0000313" key="2">
    <source>
        <dbReference type="Proteomes" id="UP000265520"/>
    </source>
</evidence>
<feature type="non-terminal residue" evidence="1">
    <location>
        <position position="16"/>
    </location>
</feature>
<accession>A0A392S9K4</accession>
<proteinExistence type="predicted"/>
<comment type="caution">
    <text evidence="1">The sequence shown here is derived from an EMBL/GenBank/DDBJ whole genome shotgun (WGS) entry which is preliminary data.</text>
</comment>
<dbReference type="AlphaFoldDB" id="A0A392S9K4"/>
<organism evidence="1 2">
    <name type="scientific">Trifolium medium</name>
    <dbReference type="NCBI Taxonomy" id="97028"/>
    <lineage>
        <taxon>Eukaryota</taxon>
        <taxon>Viridiplantae</taxon>
        <taxon>Streptophyta</taxon>
        <taxon>Embryophyta</taxon>
        <taxon>Tracheophyta</taxon>
        <taxon>Spermatophyta</taxon>
        <taxon>Magnoliopsida</taxon>
        <taxon>eudicotyledons</taxon>
        <taxon>Gunneridae</taxon>
        <taxon>Pentapetalae</taxon>
        <taxon>rosids</taxon>
        <taxon>fabids</taxon>
        <taxon>Fabales</taxon>
        <taxon>Fabaceae</taxon>
        <taxon>Papilionoideae</taxon>
        <taxon>50 kb inversion clade</taxon>
        <taxon>NPAAA clade</taxon>
        <taxon>Hologalegina</taxon>
        <taxon>IRL clade</taxon>
        <taxon>Trifolieae</taxon>
        <taxon>Trifolium</taxon>
    </lineage>
</organism>
<protein>
    <submittedName>
        <fullName evidence="1">Uncharacterized protein</fullName>
    </submittedName>
</protein>
<name>A0A392S9K4_9FABA</name>